<protein>
    <submittedName>
        <fullName evidence="3">Transcriptional regulator with XRE-family HTH domain</fullName>
    </submittedName>
</protein>
<evidence type="ECO:0000256" key="1">
    <source>
        <dbReference type="ARBA" id="ARBA00023125"/>
    </source>
</evidence>
<evidence type="ECO:0000259" key="2">
    <source>
        <dbReference type="PROSITE" id="PS50943"/>
    </source>
</evidence>
<dbReference type="PANTHER" id="PTHR46797">
    <property type="entry name" value="HTH-TYPE TRANSCRIPTIONAL REGULATOR"/>
    <property type="match status" value="1"/>
</dbReference>
<dbReference type="RefSeq" id="WP_302264498.1">
    <property type="nucleotide sequence ID" value="NZ_BAAAWO010000001.1"/>
</dbReference>
<reference evidence="3 4" key="1">
    <citation type="submission" date="2023-07" db="EMBL/GenBank/DDBJ databases">
        <title>Sequencing the genomes of 1000 actinobacteria strains.</title>
        <authorList>
            <person name="Klenk H.-P."/>
        </authorList>
    </citation>
    <scope>NUCLEOTIDE SEQUENCE [LARGE SCALE GENOMIC DNA]</scope>
    <source>
        <strain evidence="3 4">DSM 20167</strain>
    </source>
</reference>
<dbReference type="PROSITE" id="PS50943">
    <property type="entry name" value="HTH_CROC1"/>
    <property type="match status" value="1"/>
</dbReference>
<gene>
    <name evidence="3" type="ORF">J2S64_002968</name>
</gene>
<accession>A0ABU2BKV6</accession>
<keyword evidence="1" id="KW-0238">DNA-binding</keyword>
<dbReference type="SUPFAM" id="SSF47413">
    <property type="entry name" value="lambda repressor-like DNA-binding domains"/>
    <property type="match status" value="1"/>
</dbReference>
<organism evidence="3 4">
    <name type="scientific">Paeniglutamicibacter sulfureus</name>
    <dbReference type="NCBI Taxonomy" id="43666"/>
    <lineage>
        <taxon>Bacteria</taxon>
        <taxon>Bacillati</taxon>
        <taxon>Actinomycetota</taxon>
        <taxon>Actinomycetes</taxon>
        <taxon>Micrococcales</taxon>
        <taxon>Micrococcaceae</taxon>
        <taxon>Paeniglutamicibacter</taxon>
    </lineage>
</organism>
<dbReference type="InterPro" id="IPR013096">
    <property type="entry name" value="Cupin_2"/>
</dbReference>
<proteinExistence type="predicted"/>
<dbReference type="InterPro" id="IPR011051">
    <property type="entry name" value="RmlC_Cupin_sf"/>
</dbReference>
<dbReference type="Pfam" id="PF01381">
    <property type="entry name" value="HTH_3"/>
    <property type="match status" value="1"/>
</dbReference>
<dbReference type="Gene3D" id="1.10.260.40">
    <property type="entry name" value="lambda repressor-like DNA-binding domains"/>
    <property type="match status" value="1"/>
</dbReference>
<evidence type="ECO:0000313" key="3">
    <source>
        <dbReference type="EMBL" id="MDR7359277.1"/>
    </source>
</evidence>
<dbReference type="InterPro" id="IPR050807">
    <property type="entry name" value="TransReg_Diox_bact_type"/>
</dbReference>
<dbReference type="Pfam" id="PF07883">
    <property type="entry name" value="Cupin_2"/>
    <property type="match status" value="1"/>
</dbReference>
<comment type="caution">
    <text evidence="3">The sequence shown here is derived from an EMBL/GenBank/DDBJ whole genome shotgun (WGS) entry which is preliminary data.</text>
</comment>
<dbReference type="InterPro" id="IPR001387">
    <property type="entry name" value="Cro/C1-type_HTH"/>
</dbReference>
<dbReference type="CDD" id="cd00093">
    <property type="entry name" value="HTH_XRE"/>
    <property type="match status" value="1"/>
</dbReference>
<dbReference type="CDD" id="cd02209">
    <property type="entry name" value="cupin_XRE_C"/>
    <property type="match status" value="1"/>
</dbReference>
<dbReference type="EMBL" id="JAVDYI010000001">
    <property type="protein sequence ID" value="MDR7359277.1"/>
    <property type="molecule type" value="Genomic_DNA"/>
</dbReference>
<dbReference type="SMART" id="SM00530">
    <property type="entry name" value="HTH_XRE"/>
    <property type="match status" value="1"/>
</dbReference>
<name>A0ABU2BKV6_9MICC</name>
<keyword evidence="4" id="KW-1185">Reference proteome</keyword>
<sequence>MAMNNVVSRNIQRIRTERELSLGELARRAGVSKQTLSKIEQGLGNPTIGTLEEVARALSVRIGGLLTEWGSPVLMRRKAEGEWSARPQGPTRDLDQIYGSGYVRTQLLAVATPLEGANGTTLSTGSLHQVYVIEGLVEIRYGAELVQLSEGDFLRFPADVEHVFGTPDGKALLHITTTAPHVAQFASEG</sequence>
<dbReference type="SUPFAM" id="SSF51182">
    <property type="entry name" value="RmlC-like cupins"/>
    <property type="match status" value="1"/>
</dbReference>
<dbReference type="PANTHER" id="PTHR46797:SF1">
    <property type="entry name" value="METHYLPHOSPHONATE SYNTHASE"/>
    <property type="match status" value="1"/>
</dbReference>
<dbReference type="InterPro" id="IPR010982">
    <property type="entry name" value="Lambda_DNA-bd_dom_sf"/>
</dbReference>
<dbReference type="InterPro" id="IPR014710">
    <property type="entry name" value="RmlC-like_jellyroll"/>
</dbReference>
<dbReference type="Gene3D" id="2.60.120.10">
    <property type="entry name" value="Jelly Rolls"/>
    <property type="match status" value="1"/>
</dbReference>
<evidence type="ECO:0000313" key="4">
    <source>
        <dbReference type="Proteomes" id="UP001183817"/>
    </source>
</evidence>
<feature type="domain" description="HTH cro/C1-type" evidence="2">
    <location>
        <begin position="11"/>
        <end position="65"/>
    </location>
</feature>
<dbReference type="Proteomes" id="UP001183817">
    <property type="component" value="Unassembled WGS sequence"/>
</dbReference>